<dbReference type="AlphaFoldDB" id="A0A084SYL3"/>
<proteinExistence type="predicted"/>
<dbReference type="InterPro" id="IPR014030">
    <property type="entry name" value="Ketoacyl_synth_N"/>
</dbReference>
<name>A0A084SYL3_9BACT</name>
<comment type="caution">
    <text evidence="2">The sequence shown here is derived from an EMBL/GenBank/DDBJ whole genome shotgun (WGS) entry which is preliminary data.</text>
</comment>
<feature type="non-terminal residue" evidence="2">
    <location>
        <position position="1"/>
    </location>
</feature>
<dbReference type="RefSeq" id="WP_200883676.1">
    <property type="nucleotide sequence ID" value="NZ_JPMI01000046.1"/>
</dbReference>
<organism evidence="2 3">
    <name type="scientific">Archangium violaceum Cb vi76</name>
    <dbReference type="NCBI Taxonomy" id="1406225"/>
    <lineage>
        <taxon>Bacteria</taxon>
        <taxon>Pseudomonadati</taxon>
        <taxon>Myxococcota</taxon>
        <taxon>Myxococcia</taxon>
        <taxon>Myxococcales</taxon>
        <taxon>Cystobacterineae</taxon>
        <taxon>Archangiaceae</taxon>
        <taxon>Archangium</taxon>
    </lineage>
</organism>
<sequence>SYGGYAALAAGRELVRRREVPACLVAGAESMMCARTLIRLYEQRRLLTEDNSDGVIPGEAAACVLLAAQKQGLAVIRGMGFAQEPSSLENDVPLRADGLTAAARTALQEARLALHDIDFRFSDAAGESFYFKEQTLLVSRVLRERKEDFPLWLCAEGLGDTGAAAGLCGMVWAIAGWARHYAPGTRAIGLAGNAQGGRAAVIIEAME</sequence>
<gene>
    <name evidence="2" type="ORF">Q664_08065</name>
</gene>
<accession>A0A084SYL3</accession>
<dbReference type="InterPro" id="IPR016039">
    <property type="entry name" value="Thiolase-like"/>
</dbReference>
<dbReference type="SUPFAM" id="SSF53901">
    <property type="entry name" value="Thiolase-like"/>
    <property type="match status" value="2"/>
</dbReference>
<dbReference type="EMBL" id="JPMI01000046">
    <property type="protein sequence ID" value="KFA93548.1"/>
    <property type="molecule type" value="Genomic_DNA"/>
</dbReference>
<evidence type="ECO:0000313" key="3">
    <source>
        <dbReference type="Proteomes" id="UP000028547"/>
    </source>
</evidence>
<reference evidence="2 3" key="1">
    <citation type="submission" date="2014-07" db="EMBL/GenBank/DDBJ databases">
        <title>Draft Genome Sequence of Gephyronic Acid Producer, Cystobacter violaceus Strain Cb vi76.</title>
        <authorList>
            <person name="Stevens D.C."/>
            <person name="Young J."/>
            <person name="Carmichael R."/>
            <person name="Tan J."/>
            <person name="Taylor R.E."/>
        </authorList>
    </citation>
    <scope>NUCLEOTIDE SEQUENCE [LARGE SCALE GENOMIC DNA]</scope>
    <source>
        <strain evidence="2 3">Cb vi76</strain>
    </source>
</reference>
<evidence type="ECO:0000259" key="1">
    <source>
        <dbReference type="Pfam" id="PF00109"/>
    </source>
</evidence>
<dbReference type="Proteomes" id="UP000028547">
    <property type="component" value="Unassembled WGS sequence"/>
</dbReference>
<feature type="domain" description="Beta-ketoacyl synthase-like N-terminal" evidence="1">
    <location>
        <begin position="4"/>
        <end position="69"/>
    </location>
</feature>
<protein>
    <recommendedName>
        <fullName evidence="1">Beta-ketoacyl synthase-like N-terminal domain-containing protein</fullName>
    </recommendedName>
</protein>
<dbReference type="GO" id="GO:0016746">
    <property type="term" value="F:acyltransferase activity"/>
    <property type="evidence" value="ECO:0007669"/>
    <property type="project" value="InterPro"/>
</dbReference>
<evidence type="ECO:0000313" key="2">
    <source>
        <dbReference type="EMBL" id="KFA93548.1"/>
    </source>
</evidence>
<dbReference type="Gene3D" id="3.40.47.10">
    <property type="match status" value="1"/>
</dbReference>
<dbReference type="Pfam" id="PF00109">
    <property type="entry name" value="ketoacyl-synt"/>
    <property type="match status" value="1"/>
</dbReference>